<accession>A0A2P5DXK4</accession>
<dbReference type="AlphaFoldDB" id="A0A2P5DXK4"/>
<reference evidence="3" key="1">
    <citation type="submission" date="2016-06" db="EMBL/GenBank/DDBJ databases">
        <title>Parallel loss of symbiosis genes in relatives of nitrogen-fixing non-legume Parasponia.</title>
        <authorList>
            <person name="Van Velzen R."/>
            <person name="Holmer R."/>
            <person name="Bu F."/>
            <person name="Rutten L."/>
            <person name="Van Zeijl A."/>
            <person name="Liu W."/>
            <person name="Santuari L."/>
            <person name="Cao Q."/>
            <person name="Sharma T."/>
            <person name="Shen D."/>
            <person name="Roswanjaya Y."/>
            <person name="Wardhani T."/>
            <person name="Kalhor M.S."/>
            <person name="Jansen J."/>
            <person name="Van den Hoogen J."/>
            <person name="Gungor B."/>
            <person name="Hartog M."/>
            <person name="Hontelez J."/>
            <person name="Verver J."/>
            <person name="Yang W.-C."/>
            <person name="Schijlen E."/>
            <person name="Repin R."/>
            <person name="Schilthuizen M."/>
            <person name="Schranz E."/>
            <person name="Heidstra R."/>
            <person name="Miyata K."/>
            <person name="Fedorova E."/>
            <person name="Kohlen W."/>
            <person name="Bisseling T."/>
            <person name="Smit S."/>
            <person name="Geurts R."/>
        </authorList>
    </citation>
    <scope>NUCLEOTIDE SEQUENCE [LARGE SCALE GENOMIC DNA]</scope>
    <source>
        <strain evidence="3">cv. WU1-14</strain>
    </source>
</reference>
<keyword evidence="3" id="KW-1185">Reference proteome</keyword>
<dbReference type="OrthoDB" id="10286561at2759"/>
<dbReference type="Proteomes" id="UP000237105">
    <property type="component" value="Unassembled WGS sequence"/>
</dbReference>
<proteinExistence type="predicted"/>
<protein>
    <submittedName>
        <fullName evidence="2">Uncharacterized protein</fullName>
    </submittedName>
</protein>
<evidence type="ECO:0000313" key="2">
    <source>
        <dbReference type="EMBL" id="PON78025.1"/>
    </source>
</evidence>
<evidence type="ECO:0000256" key="1">
    <source>
        <dbReference type="SAM" id="SignalP"/>
    </source>
</evidence>
<evidence type="ECO:0000313" key="3">
    <source>
        <dbReference type="Proteomes" id="UP000237105"/>
    </source>
</evidence>
<sequence>MTWFMRILMASLLYWGQVIGSSNASVQKKSFILAAEIILHMVIITVSKPSLGPEMIQRPLPQICQINGLIIGFHYYSWTLTQPSTIIFFIWSIKSCICSLECKGDGKTIEQSKLPSLIVSKIAIDGPTP</sequence>
<organism evidence="2 3">
    <name type="scientific">Parasponia andersonii</name>
    <name type="common">Sponia andersonii</name>
    <dbReference type="NCBI Taxonomy" id="3476"/>
    <lineage>
        <taxon>Eukaryota</taxon>
        <taxon>Viridiplantae</taxon>
        <taxon>Streptophyta</taxon>
        <taxon>Embryophyta</taxon>
        <taxon>Tracheophyta</taxon>
        <taxon>Spermatophyta</taxon>
        <taxon>Magnoliopsida</taxon>
        <taxon>eudicotyledons</taxon>
        <taxon>Gunneridae</taxon>
        <taxon>Pentapetalae</taxon>
        <taxon>rosids</taxon>
        <taxon>fabids</taxon>
        <taxon>Rosales</taxon>
        <taxon>Cannabaceae</taxon>
        <taxon>Parasponia</taxon>
    </lineage>
</organism>
<comment type="caution">
    <text evidence="2">The sequence shown here is derived from an EMBL/GenBank/DDBJ whole genome shotgun (WGS) entry which is preliminary data.</text>
</comment>
<name>A0A2P5DXK4_PARAD</name>
<feature type="signal peptide" evidence="1">
    <location>
        <begin position="1"/>
        <end position="20"/>
    </location>
</feature>
<dbReference type="EMBL" id="JXTB01000011">
    <property type="protein sequence ID" value="PON78025.1"/>
    <property type="molecule type" value="Genomic_DNA"/>
</dbReference>
<keyword evidence="1" id="KW-0732">Signal</keyword>
<gene>
    <name evidence="2" type="ORF">PanWU01x14_023790</name>
</gene>
<feature type="chain" id="PRO_5015146249" evidence="1">
    <location>
        <begin position="21"/>
        <end position="129"/>
    </location>
</feature>